<dbReference type="RefSeq" id="WP_087359377.1">
    <property type="nucleotide sequence ID" value="NZ_NFLJ01000037.1"/>
</dbReference>
<evidence type="ECO:0000256" key="15">
    <source>
        <dbReference type="SAM" id="Phobius"/>
    </source>
</evidence>
<keyword evidence="10" id="KW-0067">ATP-binding</keyword>
<feature type="domain" description="Histidine kinase" evidence="16">
    <location>
        <begin position="154"/>
        <end position="371"/>
    </location>
</feature>
<dbReference type="SUPFAM" id="SSF47384">
    <property type="entry name" value="Homodimeric domain of signal transducing histidine kinase"/>
    <property type="match status" value="1"/>
</dbReference>
<keyword evidence="6" id="KW-0808">Transferase</keyword>
<dbReference type="PANTHER" id="PTHR45528">
    <property type="entry name" value="SENSOR HISTIDINE KINASE CPXA"/>
    <property type="match status" value="1"/>
</dbReference>
<name>A0A1Y4STB0_9FIRM</name>
<dbReference type="InterPro" id="IPR036097">
    <property type="entry name" value="HisK_dim/P_sf"/>
</dbReference>
<dbReference type="InterPro" id="IPR005467">
    <property type="entry name" value="His_kinase_dom"/>
</dbReference>
<protein>
    <recommendedName>
        <fullName evidence="3">histidine kinase</fullName>
        <ecNumber evidence="3">2.7.13.3</ecNumber>
    </recommendedName>
</protein>
<dbReference type="CDD" id="cd00082">
    <property type="entry name" value="HisKA"/>
    <property type="match status" value="1"/>
</dbReference>
<evidence type="ECO:0000256" key="8">
    <source>
        <dbReference type="ARBA" id="ARBA00022741"/>
    </source>
</evidence>
<evidence type="ECO:0000256" key="9">
    <source>
        <dbReference type="ARBA" id="ARBA00022777"/>
    </source>
</evidence>
<evidence type="ECO:0000256" key="3">
    <source>
        <dbReference type="ARBA" id="ARBA00012438"/>
    </source>
</evidence>
<keyword evidence="13 15" id="KW-0472">Membrane</keyword>
<accession>A0A1Y4STB0</accession>
<dbReference type="GO" id="GO:0005886">
    <property type="term" value="C:plasma membrane"/>
    <property type="evidence" value="ECO:0007669"/>
    <property type="project" value="UniProtKB-SubCell"/>
</dbReference>
<reference evidence="18 19" key="1">
    <citation type="journal article" date="2018" name="BMC Genomics">
        <title>Whole genome sequencing and function prediction of 133 gut anaerobes isolated from chicken caecum in pure cultures.</title>
        <authorList>
            <person name="Medvecky M."/>
            <person name="Cejkova D."/>
            <person name="Polansky O."/>
            <person name="Karasova D."/>
            <person name="Kubasova T."/>
            <person name="Cizek A."/>
            <person name="Rychlik I."/>
        </authorList>
    </citation>
    <scope>NUCLEOTIDE SEQUENCE [LARGE SCALE GENOMIC DNA]</scope>
    <source>
        <strain evidence="18 19">An13</strain>
    </source>
</reference>
<dbReference type="PRINTS" id="PR00344">
    <property type="entry name" value="BCTRLSENSOR"/>
</dbReference>
<dbReference type="InterPro" id="IPR003594">
    <property type="entry name" value="HATPase_dom"/>
</dbReference>
<feature type="domain" description="HAMP" evidence="17">
    <location>
        <begin position="73"/>
        <end position="125"/>
    </location>
</feature>
<evidence type="ECO:0000256" key="6">
    <source>
        <dbReference type="ARBA" id="ARBA00022679"/>
    </source>
</evidence>
<dbReference type="GO" id="GO:0000155">
    <property type="term" value="F:phosphorelay sensor kinase activity"/>
    <property type="evidence" value="ECO:0007669"/>
    <property type="project" value="InterPro"/>
</dbReference>
<evidence type="ECO:0000313" key="18">
    <source>
        <dbReference type="EMBL" id="OUQ33154.1"/>
    </source>
</evidence>
<dbReference type="EMBL" id="NFLJ01000037">
    <property type="protein sequence ID" value="OUQ33154.1"/>
    <property type="molecule type" value="Genomic_DNA"/>
</dbReference>
<dbReference type="InterPro" id="IPR050398">
    <property type="entry name" value="HssS/ArlS-like"/>
</dbReference>
<dbReference type="PROSITE" id="PS50885">
    <property type="entry name" value="HAMP"/>
    <property type="match status" value="1"/>
</dbReference>
<comment type="caution">
    <text evidence="18">The sequence shown here is derived from an EMBL/GenBank/DDBJ whole genome shotgun (WGS) entry which is preliminary data.</text>
</comment>
<evidence type="ECO:0000256" key="1">
    <source>
        <dbReference type="ARBA" id="ARBA00000085"/>
    </source>
</evidence>
<keyword evidence="12" id="KW-0902">Two-component regulatory system</keyword>
<keyword evidence="4" id="KW-1003">Cell membrane</keyword>
<dbReference type="InterPro" id="IPR003660">
    <property type="entry name" value="HAMP_dom"/>
</dbReference>
<evidence type="ECO:0000259" key="17">
    <source>
        <dbReference type="PROSITE" id="PS50885"/>
    </source>
</evidence>
<dbReference type="PANTHER" id="PTHR45528:SF1">
    <property type="entry name" value="SENSOR HISTIDINE KINASE CPXA"/>
    <property type="match status" value="1"/>
</dbReference>
<dbReference type="Proteomes" id="UP000195305">
    <property type="component" value="Unassembled WGS sequence"/>
</dbReference>
<dbReference type="PROSITE" id="PS50109">
    <property type="entry name" value="HIS_KIN"/>
    <property type="match status" value="1"/>
</dbReference>
<gene>
    <name evidence="18" type="ORF">B5E75_11520</name>
</gene>
<keyword evidence="7 15" id="KW-0812">Transmembrane</keyword>
<keyword evidence="11 15" id="KW-1133">Transmembrane helix</keyword>
<evidence type="ECO:0000259" key="16">
    <source>
        <dbReference type="PROSITE" id="PS50109"/>
    </source>
</evidence>
<keyword evidence="5" id="KW-0597">Phosphoprotein</keyword>
<dbReference type="InterPro" id="IPR036890">
    <property type="entry name" value="HATPase_C_sf"/>
</dbReference>
<evidence type="ECO:0000256" key="7">
    <source>
        <dbReference type="ARBA" id="ARBA00022692"/>
    </source>
</evidence>
<evidence type="ECO:0000256" key="11">
    <source>
        <dbReference type="ARBA" id="ARBA00022989"/>
    </source>
</evidence>
<comment type="catalytic activity">
    <reaction evidence="1">
        <text>ATP + protein L-histidine = ADP + protein N-phospho-L-histidine.</text>
        <dbReference type="EC" id="2.7.13.3"/>
    </reaction>
</comment>
<evidence type="ECO:0000313" key="19">
    <source>
        <dbReference type="Proteomes" id="UP000195305"/>
    </source>
</evidence>
<dbReference type="SMART" id="SM00388">
    <property type="entry name" value="HisKA"/>
    <property type="match status" value="1"/>
</dbReference>
<keyword evidence="9 18" id="KW-0418">Kinase</keyword>
<dbReference type="Pfam" id="PF00672">
    <property type="entry name" value="HAMP"/>
    <property type="match status" value="1"/>
</dbReference>
<feature type="transmembrane region" description="Helical" evidence="15">
    <location>
        <begin position="51"/>
        <end position="68"/>
    </location>
</feature>
<dbReference type="SUPFAM" id="SSF158472">
    <property type="entry name" value="HAMP domain-like"/>
    <property type="match status" value="1"/>
</dbReference>
<keyword evidence="8" id="KW-0547">Nucleotide-binding</keyword>
<evidence type="ECO:0000256" key="5">
    <source>
        <dbReference type="ARBA" id="ARBA00022553"/>
    </source>
</evidence>
<dbReference type="FunFam" id="1.10.287.130:FF:000008">
    <property type="entry name" value="Two-component sensor histidine kinase"/>
    <property type="match status" value="1"/>
</dbReference>
<feature type="coiled-coil region" evidence="14">
    <location>
        <begin position="113"/>
        <end position="150"/>
    </location>
</feature>
<dbReference type="Gene3D" id="1.10.287.130">
    <property type="match status" value="1"/>
</dbReference>
<proteinExistence type="predicted"/>
<dbReference type="SMART" id="SM00387">
    <property type="entry name" value="HATPase_c"/>
    <property type="match status" value="1"/>
</dbReference>
<dbReference type="InterPro" id="IPR004358">
    <property type="entry name" value="Sig_transdc_His_kin-like_C"/>
</dbReference>
<dbReference type="AlphaFoldDB" id="A0A1Y4STB0"/>
<evidence type="ECO:0000256" key="4">
    <source>
        <dbReference type="ARBA" id="ARBA00022475"/>
    </source>
</evidence>
<sequence length="374" mass="42854">MIQKIQRLLISSFRWRLFINIIVAYFIAFLCDLALMIILQHTNIFHLSYEWLYILAFFISLLIFLVTFSDLMNITLKYIDVLSGTIQRVTAGDYEVEAPIKYDDELGLLAANINALAKTLSDKEKESEILKENERMAYDAERNAEKQKNDLITNVAHDLRTPLTTIVGYLELIKNNQQLTKEEIQKYSSVAYEKSKRLQSMMDDLFEFTSLDQANVKVHMTTINISELVLQIVDEFYPTFQEYHIIPEVKTSQNNLFIKGDGQLIARVFDNLLSNAVKYGKDGKKIKIEVLNDDETVTIKIMNYGNPIDSADLPYIFDKFYRSDASRSSSTGGTGLGLAIAKNIIQIHNGEILATSHQDKTTFIVILHRLHTNE</sequence>
<evidence type="ECO:0000256" key="14">
    <source>
        <dbReference type="SAM" id="Coils"/>
    </source>
</evidence>
<dbReference type="CDD" id="cd06225">
    <property type="entry name" value="HAMP"/>
    <property type="match status" value="1"/>
</dbReference>
<dbReference type="Pfam" id="PF02518">
    <property type="entry name" value="HATPase_c"/>
    <property type="match status" value="1"/>
</dbReference>
<feature type="transmembrane region" description="Helical" evidence="15">
    <location>
        <begin position="17"/>
        <end position="39"/>
    </location>
</feature>
<dbReference type="InterPro" id="IPR003661">
    <property type="entry name" value="HisK_dim/P_dom"/>
</dbReference>
<dbReference type="Gene3D" id="6.10.340.10">
    <property type="match status" value="1"/>
</dbReference>
<evidence type="ECO:0000256" key="2">
    <source>
        <dbReference type="ARBA" id="ARBA00004651"/>
    </source>
</evidence>
<dbReference type="OrthoDB" id="335833at2"/>
<dbReference type="FunFam" id="3.30.565.10:FF:000013">
    <property type="entry name" value="Two-component sensor histidine kinase"/>
    <property type="match status" value="1"/>
</dbReference>
<evidence type="ECO:0000256" key="12">
    <source>
        <dbReference type="ARBA" id="ARBA00023012"/>
    </source>
</evidence>
<dbReference type="EC" id="2.7.13.3" evidence="3"/>
<evidence type="ECO:0000256" key="13">
    <source>
        <dbReference type="ARBA" id="ARBA00023136"/>
    </source>
</evidence>
<evidence type="ECO:0000256" key="10">
    <source>
        <dbReference type="ARBA" id="ARBA00022840"/>
    </source>
</evidence>
<dbReference type="SUPFAM" id="SSF55874">
    <property type="entry name" value="ATPase domain of HSP90 chaperone/DNA topoisomerase II/histidine kinase"/>
    <property type="match status" value="1"/>
</dbReference>
<organism evidence="18 19">
    <name type="scientific">Massilimicrobiota timonensis</name>
    <dbReference type="NCBI Taxonomy" id="1776392"/>
    <lineage>
        <taxon>Bacteria</taxon>
        <taxon>Bacillati</taxon>
        <taxon>Bacillota</taxon>
        <taxon>Erysipelotrichia</taxon>
        <taxon>Erysipelotrichales</taxon>
        <taxon>Erysipelotrichaceae</taxon>
        <taxon>Massilimicrobiota</taxon>
    </lineage>
</organism>
<comment type="subcellular location">
    <subcellularLocation>
        <location evidence="2">Cell membrane</location>
        <topology evidence="2">Multi-pass membrane protein</topology>
    </subcellularLocation>
</comment>
<keyword evidence="19" id="KW-1185">Reference proteome</keyword>
<dbReference type="Gene3D" id="3.30.565.10">
    <property type="entry name" value="Histidine kinase-like ATPase, C-terminal domain"/>
    <property type="match status" value="1"/>
</dbReference>
<keyword evidence="14" id="KW-0175">Coiled coil</keyword>
<dbReference type="GO" id="GO:0005524">
    <property type="term" value="F:ATP binding"/>
    <property type="evidence" value="ECO:0007669"/>
    <property type="project" value="UniProtKB-KW"/>
</dbReference>
<dbReference type="SMART" id="SM00304">
    <property type="entry name" value="HAMP"/>
    <property type="match status" value="1"/>
</dbReference>
<dbReference type="Pfam" id="PF00512">
    <property type="entry name" value="HisKA"/>
    <property type="match status" value="1"/>
</dbReference>